<keyword evidence="4" id="KW-1185">Reference proteome</keyword>
<accession>A0ABW7FU30</accession>
<gene>
    <name evidence="3" type="ORF">ACG0Z6_06120</name>
</gene>
<evidence type="ECO:0000313" key="4">
    <source>
        <dbReference type="Proteomes" id="UP001606099"/>
    </source>
</evidence>
<protein>
    <recommendedName>
        <fullName evidence="5">PEP-CTERM sorting domain-containing protein</fullName>
    </recommendedName>
</protein>
<feature type="signal peptide" evidence="2">
    <location>
        <begin position="1"/>
        <end position="25"/>
    </location>
</feature>
<sequence length="382" mass="39542">MAIRTHKITACLWVLLCTLPLHSQAQQLLDLGANFWASSVSADGRTVVGDNRMGAGYQMWRAETGLVNIAGTISAGQQFVGRASVSADGTRVSGTGMAGDGNTEAAWRSDSGTWSTLGGVGATSGTNRSSAWALSANGQYVGGMAWQPDGTTSGTVWRTGDGALATQVTISGTSVRLNALSNDARSLGGFQNGTMGREAYIWRDALGTGSFAGTAVGNDAVSASEVSAMTADGQWAVGVGNQLWRWSATGGTQALGRMGSGMGTSLATGVSADGSLIIGFERAFGSTAAQSFIWRDGVGLQSFNDYVHGNLGLDSARQFVFDRPMSVSADGQFVVGYASTTLNGGEAHGFLIQLTPVPEPASWALWLIGSLGLLRMGRRRNS</sequence>
<keyword evidence="2" id="KW-0732">Signal</keyword>
<reference evidence="3 4" key="1">
    <citation type="submission" date="2024-08" db="EMBL/GenBank/DDBJ databases">
        <authorList>
            <person name="Lu H."/>
        </authorList>
    </citation>
    <scope>NUCLEOTIDE SEQUENCE [LARGE SCALE GENOMIC DNA]</scope>
    <source>
        <strain evidence="3 4">BYS180W</strain>
    </source>
</reference>
<feature type="chain" id="PRO_5045301538" description="PEP-CTERM sorting domain-containing protein" evidence="2">
    <location>
        <begin position="26"/>
        <end position="382"/>
    </location>
</feature>
<feature type="region of interest" description="Disordered" evidence="1">
    <location>
        <begin position="91"/>
        <end position="110"/>
    </location>
</feature>
<evidence type="ECO:0000313" key="3">
    <source>
        <dbReference type="EMBL" id="MFG6447821.1"/>
    </source>
</evidence>
<evidence type="ECO:0000256" key="2">
    <source>
        <dbReference type="SAM" id="SignalP"/>
    </source>
</evidence>
<comment type="caution">
    <text evidence="3">The sequence shown here is derived from an EMBL/GenBank/DDBJ whole genome shotgun (WGS) entry which is preliminary data.</text>
</comment>
<evidence type="ECO:0008006" key="5">
    <source>
        <dbReference type="Google" id="ProtNLM"/>
    </source>
</evidence>
<dbReference type="EMBL" id="JBIGHZ010000002">
    <property type="protein sequence ID" value="MFG6447821.1"/>
    <property type="molecule type" value="Genomic_DNA"/>
</dbReference>
<proteinExistence type="predicted"/>
<name>A0ABW7FU30_9BURK</name>
<organism evidence="3 4">
    <name type="scientific">Roseateles rivi</name>
    <dbReference type="NCBI Taxonomy" id="3299028"/>
    <lineage>
        <taxon>Bacteria</taxon>
        <taxon>Pseudomonadati</taxon>
        <taxon>Pseudomonadota</taxon>
        <taxon>Betaproteobacteria</taxon>
        <taxon>Burkholderiales</taxon>
        <taxon>Sphaerotilaceae</taxon>
        <taxon>Roseateles</taxon>
    </lineage>
</organism>
<dbReference type="RefSeq" id="WP_394459521.1">
    <property type="nucleotide sequence ID" value="NZ_JBIGHZ010000002.1"/>
</dbReference>
<evidence type="ECO:0000256" key="1">
    <source>
        <dbReference type="SAM" id="MobiDB-lite"/>
    </source>
</evidence>
<dbReference type="Proteomes" id="UP001606099">
    <property type="component" value="Unassembled WGS sequence"/>
</dbReference>